<dbReference type="Proteomes" id="UP000191040">
    <property type="component" value="Chromosome I"/>
</dbReference>
<comment type="similarity">
    <text evidence="2 7">Belongs to the LDH/MDH superfamily. LDH family.</text>
</comment>
<feature type="binding site" evidence="7">
    <location>
        <begin position="152"/>
        <end position="155"/>
    </location>
    <ligand>
        <name>substrate</name>
    </ligand>
</feature>
<dbReference type="InterPro" id="IPR022383">
    <property type="entry name" value="Lactate/malate_DH_C"/>
</dbReference>
<dbReference type="InterPro" id="IPR018177">
    <property type="entry name" value="L-lactate_DH_AS"/>
</dbReference>
<evidence type="ECO:0000259" key="10">
    <source>
        <dbReference type="Pfam" id="PF00056"/>
    </source>
</evidence>
<sequence>MAVIENSKVAIVGAGSVGTAIAYACLIRRSARTIALYDVNRPKVEAEVLDLQHGALFTGSSQIIGGADPSVVAGAHLVVITAGAKQDPGQTRIDLAGTNVRILEQMLPVLMQQAPNAVYMLVTNPCDVLTVAAQQITGLPDERVMASGTVLDTSRLRQLLAGRAGVAPHSVHADIVGEHGDTEFALWSQARIGPVPILDWVPSATAEDSRPFSHHELDDITDRVRNAAYAVIEGKGATNYAIGVSATRIIEAVLSDENAVLPVSIVHRGHHGIDGVALSLPSIVNAKGVARVLDVRMSAHEERQLQASAEALRKVQQDLGI</sequence>
<dbReference type="PROSITE" id="PS00064">
    <property type="entry name" value="L_LDH"/>
    <property type="match status" value="1"/>
</dbReference>
<protein>
    <recommendedName>
        <fullName evidence="3 7">L-lactate dehydrogenase</fullName>
        <shortName evidence="7">L-LDH</shortName>
        <ecNumber evidence="3 7">1.1.1.27</ecNumber>
    </recommendedName>
</protein>
<feature type="binding site" evidence="7">
    <location>
        <position position="43"/>
    </location>
    <ligand>
        <name>NAD(+)</name>
        <dbReference type="ChEBI" id="CHEBI:57540"/>
    </ligand>
</feature>
<dbReference type="EC" id="1.1.1.27" evidence="3 7"/>
<dbReference type="SUPFAM" id="SSF51735">
    <property type="entry name" value="NAD(P)-binding Rossmann-fold domains"/>
    <property type="match status" value="1"/>
</dbReference>
<dbReference type="AlphaFoldDB" id="A0A1T4Z978"/>
<feature type="binding site" evidence="9">
    <location>
        <position position="99"/>
    </location>
    <ligand>
        <name>NAD(+)</name>
        <dbReference type="ChEBI" id="CHEBI:57540"/>
    </ligand>
</feature>
<feature type="binding site" evidence="9">
    <location>
        <begin position="13"/>
        <end position="18"/>
    </location>
    <ligand>
        <name>NAD(+)</name>
        <dbReference type="ChEBI" id="CHEBI:57540"/>
    </ligand>
</feature>
<dbReference type="HAMAP" id="MF_00488">
    <property type="entry name" value="Lactate_dehydrog"/>
    <property type="match status" value="1"/>
</dbReference>
<dbReference type="UniPathway" id="UPA00554">
    <property type="reaction ID" value="UER00611"/>
</dbReference>
<dbReference type="Pfam" id="PF00056">
    <property type="entry name" value="Ldh_1_N"/>
    <property type="match status" value="1"/>
</dbReference>
<feature type="binding site" evidence="7">
    <location>
        <position position="17"/>
    </location>
    <ligand>
        <name>NAD(+)</name>
        <dbReference type="ChEBI" id="CHEBI:57540"/>
    </ligand>
</feature>
<comment type="activity regulation">
    <text evidence="7">Allosterically activated by fructose 1,6-bisphosphate (FBP).</text>
</comment>
<dbReference type="GO" id="GO:0006089">
    <property type="term" value="P:lactate metabolic process"/>
    <property type="evidence" value="ECO:0007669"/>
    <property type="project" value="TreeGrafter"/>
</dbReference>
<feature type="binding site" evidence="7">
    <location>
        <position position="238"/>
    </location>
    <ligand>
        <name>substrate</name>
    </ligand>
</feature>
<name>A0A1T4Z978_9ACTN</name>
<feature type="binding site" evidence="7">
    <location>
        <position position="92"/>
    </location>
    <ligand>
        <name>substrate</name>
    </ligand>
</feature>
<evidence type="ECO:0000259" key="11">
    <source>
        <dbReference type="Pfam" id="PF02866"/>
    </source>
</evidence>
<evidence type="ECO:0000256" key="2">
    <source>
        <dbReference type="ARBA" id="ARBA00006054"/>
    </source>
</evidence>
<feature type="binding site" evidence="7">
    <location>
        <position position="147"/>
    </location>
    <ligand>
        <name>NAD(+)</name>
        <dbReference type="ChEBI" id="CHEBI:57540"/>
    </ligand>
</feature>
<feature type="binding site" evidence="7">
    <location>
        <position position="157"/>
    </location>
    <ligand>
        <name>beta-D-fructose 1,6-bisphosphate</name>
        <dbReference type="ChEBI" id="CHEBI:32966"/>
        <note>allosteric activator</note>
    </ligand>
</feature>
<organism evidence="12 13">
    <name type="scientific">Aeromicrobium choanae</name>
    <dbReference type="NCBI Taxonomy" id="1736691"/>
    <lineage>
        <taxon>Bacteria</taxon>
        <taxon>Bacillati</taxon>
        <taxon>Actinomycetota</taxon>
        <taxon>Actinomycetes</taxon>
        <taxon>Propionibacteriales</taxon>
        <taxon>Nocardioidaceae</taxon>
        <taxon>Aeromicrobium</taxon>
    </lineage>
</organism>
<evidence type="ECO:0000256" key="1">
    <source>
        <dbReference type="ARBA" id="ARBA00004843"/>
    </source>
</evidence>
<dbReference type="GO" id="GO:0006096">
    <property type="term" value="P:glycolytic process"/>
    <property type="evidence" value="ECO:0007669"/>
    <property type="project" value="UniProtKB-UniRule"/>
</dbReference>
<dbReference type="Pfam" id="PF02866">
    <property type="entry name" value="Ldh_1_C"/>
    <property type="match status" value="1"/>
</dbReference>
<feature type="modified residue" description="Phosphotyrosine" evidence="7">
    <location>
        <position position="229"/>
    </location>
</feature>
<accession>A0A1T4Z978</accession>
<reference evidence="13" key="1">
    <citation type="submission" date="2017-02" db="EMBL/GenBank/DDBJ databases">
        <authorList>
            <person name="Varghese N."/>
            <person name="Submissions S."/>
        </authorList>
    </citation>
    <scope>NUCLEOTIDE SEQUENCE [LARGE SCALE GENOMIC DNA]</scope>
    <source>
        <strain evidence="13">9H-4</strain>
    </source>
</reference>
<dbReference type="PIRSF" id="PIRSF000102">
    <property type="entry name" value="Lac_mal_DH"/>
    <property type="match status" value="1"/>
</dbReference>
<keyword evidence="5 7" id="KW-0520">NAD</keyword>
<comment type="catalytic activity">
    <reaction evidence="6 7">
        <text>(S)-lactate + NAD(+) = pyruvate + NADH + H(+)</text>
        <dbReference type="Rhea" id="RHEA:23444"/>
        <dbReference type="ChEBI" id="CHEBI:15361"/>
        <dbReference type="ChEBI" id="CHEBI:15378"/>
        <dbReference type="ChEBI" id="CHEBI:16651"/>
        <dbReference type="ChEBI" id="CHEBI:57540"/>
        <dbReference type="ChEBI" id="CHEBI:57945"/>
        <dbReference type="EC" id="1.1.1.27"/>
    </reaction>
</comment>
<comment type="function">
    <text evidence="7">Catalyzes the conversion of lactate to pyruvate.</text>
</comment>
<dbReference type="InterPro" id="IPR001236">
    <property type="entry name" value="Lactate/malate_DH_N"/>
</dbReference>
<evidence type="ECO:0000256" key="7">
    <source>
        <dbReference type="HAMAP-Rule" id="MF_00488"/>
    </source>
</evidence>
<gene>
    <name evidence="7" type="primary">ldh</name>
    <name evidence="12" type="ORF">SAMN06295964_3147</name>
</gene>
<dbReference type="InterPro" id="IPR011304">
    <property type="entry name" value="L-lactate_DH"/>
</dbReference>
<feature type="binding site" evidence="7 9">
    <location>
        <position position="38"/>
    </location>
    <ligand>
        <name>NAD(+)</name>
        <dbReference type="ChEBI" id="CHEBI:57540"/>
    </ligand>
</feature>
<dbReference type="PANTHER" id="PTHR43128">
    <property type="entry name" value="L-2-HYDROXYCARBOXYLATE DEHYDROGENASE (NAD(P)(+))"/>
    <property type="match status" value="1"/>
</dbReference>
<dbReference type="GO" id="GO:0004459">
    <property type="term" value="F:L-lactate dehydrogenase (NAD+) activity"/>
    <property type="evidence" value="ECO:0007669"/>
    <property type="project" value="UniProtKB-UniRule"/>
</dbReference>
<feature type="binding site" evidence="7">
    <location>
        <begin position="124"/>
        <end position="127"/>
    </location>
    <ligand>
        <name>substrate</name>
    </ligand>
</feature>
<dbReference type="Gene3D" id="3.90.110.10">
    <property type="entry name" value="Lactate dehydrogenase/glycoside hydrolase, family 4, C-terminal"/>
    <property type="match status" value="1"/>
</dbReference>
<dbReference type="InterPro" id="IPR015955">
    <property type="entry name" value="Lactate_DH/Glyco_Ohase_4_C"/>
</dbReference>
<dbReference type="NCBIfam" id="TIGR01771">
    <property type="entry name" value="L-LDH-NAD"/>
    <property type="match status" value="1"/>
</dbReference>
<dbReference type="SUPFAM" id="SSF56327">
    <property type="entry name" value="LDH C-terminal domain-like"/>
    <property type="match status" value="1"/>
</dbReference>
<feature type="active site" description="Proton acceptor" evidence="7 8">
    <location>
        <position position="179"/>
    </location>
</feature>
<keyword evidence="7" id="KW-0021">Allosteric enzyme</keyword>
<feature type="binding site" evidence="7">
    <location>
        <position position="172"/>
    </location>
    <ligand>
        <name>beta-D-fructose 1,6-bisphosphate</name>
        <dbReference type="ChEBI" id="CHEBI:32966"/>
        <note>allosteric activator</note>
    </ligand>
</feature>
<evidence type="ECO:0000256" key="5">
    <source>
        <dbReference type="ARBA" id="ARBA00023027"/>
    </source>
</evidence>
<comment type="subunit">
    <text evidence="7">Homotetramer.</text>
</comment>
<dbReference type="GO" id="GO:0005737">
    <property type="term" value="C:cytoplasm"/>
    <property type="evidence" value="ECO:0007669"/>
    <property type="project" value="UniProtKB-SubCell"/>
</dbReference>
<evidence type="ECO:0000256" key="3">
    <source>
        <dbReference type="ARBA" id="ARBA00012967"/>
    </source>
</evidence>
<dbReference type="InterPro" id="IPR001557">
    <property type="entry name" value="L-lactate/malate_DH"/>
</dbReference>
<feature type="binding site" evidence="7 9">
    <location>
        <begin position="122"/>
        <end position="124"/>
    </location>
    <ligand>
        <name>NAD(+)</name>
        <dbReference type="ChEBI" id="CHEBI:57540"/>
    </ligand>
</feature>
<keyword evidence="4 7" id="KW-0560">Oxidoreductase</keyword>
<dbReference type="Gene3D" id="3.40.50.720">
    <property type="entry name" value="NAD(P)-binding Rossmann-like Domain"/>
    <property type="match status" value="1"/>
</dbReference>
<evidence type="ECO:0000256" key="4">
    <source>
        <dbReference type="ARBA" id="ARBA00023002"/>
    </source>
</evidence>
<evidence type="ECO:0000256" key="9">
    <source>
        <dbReference type="PIRSR" id="PIRSR000102-3"/>
    </source>
</evidence>
<dbReference type="STRING" id="1736691.SAMN06295964_3147"/>
<dbReference type="OrthoDB" id="9802969at2"/>
<keyword evidence="7" id="KW-0963">Cytoplasm</keyword>
<evidence type="ECO:0000313" key="12">
    <source>
        <dbReference type="EMBL" id="SKB10161.1"/>
    </source>
</evidence>
<keyword evidence="7" id="KW-0597">Phosphoprotein</keyword>
<proteinExistence type="inferred from homology"/>
<feature type="domain" description="Lactate/malate dehydrogenase C-terminal" evidence="11">
    <location>
        <begin position="149"/>
        <end position="315"/>
    </location>
</feature>
<keyword evidence="13" id="KW-1185">Reference proteome</keyword>
<feature type="domain" description="Lactate/malate dehydrogenase N-terminal" evidence="10">
    <location>
        <begin position="8"/>
        <end position="145"/>
    </location>
</feature>
<dbReference type="RefSeq" id="WP_078701024.1">
    <property type="nucleotide sequence ID" value="NZ_LT796768.1"/>
</dbReference>
<evidence type="ECO:0000256" key="6">
    <source>
        <dbReference type="ARBA" id="ARBA00049258"/>
    </source>
</evidence>
<feature type="binding site" evidence="7">
    <location>
        <begin position="83"/>
        <end position="84"/>
    </location>
    <ligand>
        <name>NAD(+)</name>
        <dbReference type="ChEBI" id="CHEBI:57540"/>
    </ligand>
</feature>
<dbReference type="EMBL" id="LT796768">
    <property type="protein sequence ID" value="SKB10161.1"/>
    <property type="molecule type" value="Genomic_DNA"/>
</dbReference>
<feature type="binding site" evidence="7">
    <location>
        <position position="86"/>
    </location>
    <ligand>
        <name>substrate</name>
    </ligand>
</feature>
<evidence type="ECO:0000256" key="8">
    <source>
        <dbReference type="PIRSR" id="PIRSR000102-1"/>
    </source>
</evidence>
<evidence type="ECO:0000313" key="13">
    <source>
        <dbReference type="Proteomes" id="UP000191040"/>
    </source>
</evidence>
<dbReference type="PANTHER" id="PTHR43128:SF16">
    <property type="entry name" value="L-LACTATE DEHYDROGENASE"/>
    <property type="match status" value="1"/>
</dbReference>
<comment type="subcellular location">
    <subcellularLocation>
        <location evidence="7">Cytoplasm</location>
    </subcellularLocation>
</comment>
<dbReference type="PRINTS" id="PR00086">
    <property type="entry name" value="LLDHDRGNASE"/>
</dbReference>
<comment type="pathway">
    <text evidence="1 7">Fermentation; pyruvate fermentation to lactate; (S)-lactate from pyruvate: step 1/1.</text>
</comment>
<comment type="caution">
    <text evidence="7">Lacks conserved residue(s) required for the propagation of feature annotation.</text>
</comment>
<dbReference type="InterPro" id="IPR036291">
    <property type="entry name" value="NAD(P)-bd_dom_sf"/>
</dbReference>